<evidence type="ECO:0000256" key="1">
    <source>
        <dbReference type="SAM" id="SignalP"/>
    </source>
</evidence>
<keyword evidence="1" id="KW-0732">Signal</keyword>
<proteinExistence type="predicted"/>
<dbReference type="EMBL" id="MCFI01000018">
    <property type="protein sequence ID" value="ORY78114.1"/>
    <property type="molecule type" value="Genomic_DNA"/>
</dbReference>
<dbReference type="Proteomes" id="UP000193685">
    <property type="component" value="Unassembled WGS sequence"/>
</dbReference>
<keyword evidence="3" id="KW-1185">Reference proteome</keyword>
<accession>A0A1Y2F3P6</accession>
<evidence type="ECO:0000313" key="2">
    <source>
        <dbReference type="EMBL" id="ORY78114.1"/>
    </source>
</evidence>
<dbReference type="AlphaFoldDB" id="A0A1Y2F3P6"/>
<protein>
    <submittedName>
        <fullName evidence="2">Uncharacterized protein</fullName>
    </submittedName>
</protein>
<feature type="signal peptide" evidence="1">
    <location>
        <begin position="1"/>
        <end position="32"/>
    </location>
</feature>
<dbReference type="RefSeq" id="XP_040723225.1">
    <property type="nucleotide sequence ID" value="XM_040865938.1"/>
</dbReference>
<evidence type="ECO:0000313" key="3">
    <source>
        <dbReference type="Proteomes" id="UP000193685"/>
    </source>
</evidence>
<dbReference type="GeneID" id="63782537"/>
<gene>
    <name evidence="2" type="ORF">BCR37DRAFT_112619</name>
</gene>
<organism evidence="2 3">
    <name type="scientific">Protomyces lactucae-debilis</name>
    <dbReference type="NCBI Taxonomy" id="2754530"/>
    <lineage>
        <taxon>Eukaryota</taxon>
        <taxon>Fungi</taxon>
        <taxon>Dikarya</taxon>
        <taxon>Ascomycota</taxon>
        <taxon>Taphrinomycotina</taxon>
        <taxon>Taphrinomycetes</taxon>
        <taxon>Taphrinales</taxon>
        <taxon>Protomycetaceae</taxon>
        <taxon>Protomyces</taxon>
    </lineage>
</organism>
<feature type="chain" id="PRO_5012711445" evidence="1">
    <location>
        <begin position="33"/>
        <end position="284"/>
    </location>
</feature>
<comment type="caution">
    <text evidence="2">The sequence shown here is derived from an EMBL/GenBank/DDBJ whole genome shotgun (WGS) entry which is preliminary data.</text>
</comment>
<reference evidence="2 3" key="1">
    <citation type="submission" date="2016-07" db="EMBL/GenBank/DDBJ databases">
        <title>Pervasive Adenine N6-methylation of Active Genes in Fungi.</title>
        <authorList>
            <consortium name="DOE Joint Genome Institute"/>
            <person name="Mondo S.J."/>
            <person name="Dannebaum R.O."/>
            <person name="Kuo R.C."/>
            <person name="Labutti K."/>
            <person name="Haridas S."/>
            <person name="Kuo A."/>
            <person name="Salamov A."/>
            <person name="Ahrendt S.R."/>
            <person name="Lipzen A."/>
            <person name="Sullivan W."/>
            <person name="Andreopoulos W.B."/>
            <person name="Clum A."/>
            <person name="Lindquist E."/>
            <person name="Daum C."/>
            <person name="Ramamoorthy G.K."/>
            <person name="Gryganskyi A."/>
            <person name="Culley D."/>
            <person name="Magnuson J.K."/>
            <person name="James T.Y."/>
            <person name="O'Malley M.A."/>
            <person name="Stajich J.E."/>
            <person name="Spatafora J.W."/>
            <person name="Visel A."/>
            <person name="Grigoriev I.V."/>
        </authorList>
    </citation>
    <scope>NUCLEOTIDE SEQUENCE [LARGE SCALE GENOMIC DNA]</scope>
    <source>
        <strain evidence="2 3">12-1054</strain>
    </source>
</reference>
<name>A0A1Y2F3P6_PROLT</name>
<sequence length="284" mass="33078">MKRYVAWWIVVRHVLLVCFCICICICTPSANPQPQPPSSSQPPPAEFSDWCQQISFDLAAVIDRLESDETEDCESSCKAVFEEYYKELKPTPDQCQYIDTRVKIDLLMYNFRSWVLDPLCMTLAERMQFFQQYPASVCQMSRQCGCRFSILLRRVLIQFDQFGVNSCELDRIHYRFMRVSQMVSWLADVSKVVRGPVRCAINSIWRPEKDPDLSPYLSGPYMSLSYRDYIYLGGLQNQPNAHGNVAVDEQRLTEEIVQAYEEWRQSERASDTARTDARGPHRFL</sequence>